<dbReference type="STRING" id="1498499.EP47_13610"/>
<protein>
    <recommendedName>
        <fullName evidence="1">M17 aminopeptidase N-terminal domain-containing protein</fullName>
    </recommendedName>
</protein>
<dbReference type="Gene3D" id="3.40.220.10">
    <property type="entry name" value="Leucine Aminopeptidase, subunit E, domain 1"/>
    <property type="match status" value="1"/>
</dbReference>
<reference evidence="2 3" key="1">
    <citation type="submission" date="2014-05" db="EMBL/GenBank/DDBJ databases">
        <authorList>
            <person name="Rizzardi K."/>
            <person name="Winiecka-Krusnell J."/>
            <person name="Ramliden M."/>
            <person name="Alm E."/>
            <person name="Andersson S."/>
            <person name="Byfors S."/>
        </authorList>
    </citation>
    <scope>NUCLEOTIDE SEQUENCE [LARGE SCALE GENOMIC DNA]</scope>
    <source>
        <strain evidence="2 3">LEGN</strain>
    </source>
</reference>
<sequence>MQAQEFYKTRGDRVVPIYFISQIQWEEGIENLTSVERNYFSIRQFKGKLGDYCFILNADGVIEKAYIGSGTGNQESALANAALSLPPGNYQLQEKLALQVAVSWGLAQYRFDKYKKYELQPRILIVGTNEIDHILNLTNSLFLVRDLINKPSCDM</sequence>
<name>A0A0A2SLZ3_9GAMM</name>
<dbReference type="Pfam" id="PF21337">
    <property type="entry name" value="Peptidase_M17_N_1"/>
    <property type="match status" value="1"/>
</dbReference>
<proteinExistence type="predicted"/>
<feature type="domain" description="M17 aminopeptidase N-terminal" evidence="1">
    <location>
        <begin position="15"/>
        <end position="117"/>
    </location>
</feature>
<keyword evidence="3" id="KW-1185">Reference proteome</keyword>
<evidence type="ECO:0000313" key="2">
    <source>
        <dbReference type="EMBL" id="KGP62165.1"/>
    </source>
</evidence>
<dbReference type="EMBL" id="JNCF01000105">
    <property type="protein sequence ID" value="KGP62165.1"/>
    <property type="molecule type" value="Genomic_DNA"/>
</dbReference>
<dbReference type="InterPro" id="IPR048816">
    <property type="entry name" value="Peptidase_M17_N_1"/>
</dbReference>
<accession>A0A0A2SLZ3</accession>
<dbReference type="InterPro" id="IPR043472">
    <property type="entry name" value="Macro_dom-like"/>
</dbReference>
<organism evidence="2 3">
    <name type="scientific">Legionella norrlandica</name>
    <dbReference type="NCBI Taxonomy" id="1498499"/>
    <lineage>
        <taxon>Bacteria</taxon>
        <taxon>Pseudomonadati</taxon>
        <taxon>Pseudomonadota</taxon>
        <taxon>Gammaproteobacteria</taxon>
        <taxon>Legionellales</taxon>
        <taxon>Legionellaceae</taxon>
        <taxon>Legionella</taxon>
    </lineage>
</organism>
<dbReference type="AlphaFoldDB" id="A0A0A2SLZ3"/>
<feature type="non-terminal residue" evidence="2">
    <location>
        <position position="155"/>
    </location>
</feature>
<evidence type="ECO:0000313" key="3">
    <source>
        <dbReference type="Proteomes" id="UP000054422"/>
    </source>
</evidence>
<gene>
    <name evidence="2" type="ORF">EP47_13610</name>
</gene>
<evidence type="ECO:0000259" key="1">
    <source>
        <dbReference type="Pfam" id="PF21337"/>
    </source>
</evidence>
<dbReference type="Proteomes" id="UP000054422">
    <property type="component" value="Unassembled WGS sequence"/>
</dbReference>
<comment type="caution">
    <text evidence="2">The sequence shown here is derived from an EMBL/GenBank/DDBJ whole genome shotgun (WGS) entry which is preliminary data.</text>
</comment>